<reference evidence="4" key="1">
    <citation type="journal article" date="2019" name="Int. J. Syst. Evol. Microbiol.">
        <title>The Global Catalogue of Microorganisms (GCM) 10K type strain sequencing project: providing services to taxonomists for standard genome sequencing and annotation.</title>
        <authorList>
            <consortium name="The Broad Institute Genomics Platform"/>
            <consortium name="The Broad Institute Genome Sequencing Center for Infectious Disease"/>
            <person name="Wu L."/>
            <person name="Ma J."/>
        </authorList>
    </citation>
    <scope>NUCLEOTIDE SEQUENCE [LARGE SCALE GENOMIC DNA]</scope>
    <source>
        <strain evidence="4">JCM 4733</strain>
    </source>
</reference>
<comment type="caution">
    <text evidence="3">The sequence shown here is derived from an EMBL/GenBank/DDBJ whole genome shotgun (WGS) entry which is preliminary data.</text>
</comment>
<dbReference type="SUPFAM" id="SSF51735">
    <property type="entry name" value="NAD(P)-binding Rossmann-fold domains"/>
    <property type="match status" value="1"/>
</dbReference>
<protein>
    <submittedName>
        <fullName evidence="3">Short-chain dehydrogenase</fullName>
    </submittedName>
</protein>
<keyword evidence="4" id="KW-1185">Reference proteome</keyword>
<dbReference type="RefSeq" id="WP_189894513.1">
    <property type="nucleotide sequence ID" value="NZ_BMVN01000062.1"/>
</dbReference>
<sequence length="260" mass="26976">MPPVIDASLEGRRALVTGGSKGTGAAIAARLRAAGATVLVTARTRPADLTEEDFLSADLTTPEGAELVASETQRRLGGVDILVHTLGGSAAPSGGFQVLTEEIWQQELNRNLLAAVRLDRALIPGMLTQGRGAVVHVSSIQRRMPLWDGTLGYAAAKGALTAYSKGLANQVAPHGVRVNTVAPGFIRTEAADALIDRIAERTGDRDSALASLMDSLGGIPLGRPNQPEEVAELVAFLVSDRASAIVGAEYVIDGGTVPTL</sequence>
<evidence type="ECO:0000256" key="2">
    <source>
        <dbReference type="ARBA" id="ARBA00023002"/>
    </source>
</evidence>
<dbReference type="EMBL" id="BMVN01000062">
    <property type="protein sequence ID" value="GHA67615.1"/>
    <property type="molecule type" value="Genomic_DNA"/>
</dbReference>
<dbReference type="PANTHER" id="PTHR42760:SF133">
    <property type="entry name" value="3-OXOACYL-[ACYL-CARRIER-PROTEIN] REDUCTASE"/>
    <property type="match status" value="1"/>
</dbReference>
<accession>A0ABQ3D940</accession>
<dbReference type="Gene3D" id="3.40.50.720">
    <property type="entry name" value="NAD(P)-binding Rossmann-like Domain"/>
    <property type="match status" value="1"/>
</dbReference>
<dbReference type="InterPro" id="IPR020904">
    <property type="entry name" value="Sc_DH/Rdtase_CS"/>
</dbReference>
<dbReference type="PROSITE" id="PS00061">
    <property type="entry name" value="ADH_SHORT"/>
    <property type="match status" value="1"/>
</dbReference>
<comment type="similarity">
    <text evidence="1">Belongs to the short-chain dehydrogenases/reductases (SDR) family.</text>
</comment>
<dbReference type="Proteomes" id="UP000653644">
    <property type="component" value="Unassembled WGS sequence"/>
</dbReference>
<evidence type="ECO:0000313" key="3">
    <source>
        <dbReference type="EMBL" id="GHA67615.1"/>
    </source>
</evidence>
<dbReference type="InterPro" id="IPR002347">
    <property type="entry name" value="SDR_fam"/>
</dbReference>
<evidence type="ECO:0000256" key="1">
    <source>
        <dbReference type="ARBA" id="ARBA00006484"/>
    </source>
</evidence>
<dbReference type="Pfam" id="PF13561">
    <property type="entry name" value="adh_short_C2"/>
    <property type="match status" value="1"/>
</dbReference>
<dbReference type="InterPro" id="IPR036291">
    <property type="entry name" value="NAD(P)-bd_dom_sf"/>
</dbReference>
<organism evidence="3 4">
    <name type="scientific">Streptomyces canarius</name>
    <dbReference type="NCBI Taxonomy" id="285453"/>
    <lineage>
        <taxon>Bacteria</taxon>
        <taxon>Bacillati</taxon>
        <taxon>Actinomycetota</taxon>
        <taxon>Actinomycetes</taxon>
        <taxon>Kitasatosporales</taxon>
        <taxon>Streptomycetaceae</taxon>
        <taxon>Streptomyces</taxon>
    </lineage>
</organism>
<dbReference type="NCBIfam" id="NF005095">
    <property type="entry name" value="PRK06523.1"/>
    <property type="match status" value="1"/>
</dbReference>
<evidence type="ECO:0000313" key="4">
    <source>
        <dbReference type="Proteomes" id="UP000653644"/>
    </source>
</evidence>
<gene>
    <name evidence="3" type="primary">ucpA</name>
    <name evidence="3" type="ORF">GCM10010345_84060</name>
</gene>
<dbReference type="PANTHER" id="PTHR42760">
    <property type="entry name" value="SHORT-CHAIN DEHYDROGENASES/REDUCTASES FAMILY MEMBER"/>
    <property type="match status" value="1"/>
</dbReference>
<proteinExistence type="inferred from homology"/>
<name>A0ABQ3D940_9ACTN</name>
<keyword evidence="2" id="KW-0560">Oxidoreductase</keyword>
<dbReference type="PRINTS" id="PR00080">
    <property type="entry name" value="SDRFAMILY"/>
</dbReference>
<dbReference type="PRINTS" id="PR00081">
    <property type="entry name" value="GDHRDH"/>
</dbReference>